<sequence>MIAYAAEAAGLASAMPVLLAAAALLAAGWVALPQAMGAFATILGPALHRLLGGAVIGLYSAWVATSAMVLAGL</sequence>
<name>A0A286GYK2_9PROT</name>
<accession>A0A286GYK2</accession>
<protein>
    <submittedName>
        <fullName evidence="2">Uncharacterized protein</fullName>
    </submittedName>
</protein>
<reference evidence="3" key="1">
    <citation type="submission" date="2017-09" db="EMBL/GenBank/DDBJ databases">
        <authorList>
            <person name="Varghese N."/>
            <person name="Submissions S."/>
        </authorList>
    </citation>
    <scope>NUCLEOTIDE SEQUENCE [LARGE SCALE GENOMIC DNA]</scope>
    <source>
        <strain evidence="3">USBA 140</strain>
    </source>
</reference>
<evidence type="ECO:0000313" key="2">
    <source>
        <dbReference type="EMBL" id="SOE00571.1"/>
    </source>
</evidence>
<dbReference type="AlphaFoldDB" id="A0A286GYK2"/>
<keyword evidence="1" id="KW-0472">Membrane</keyword>
<keyword evidence="1" id="KW-0812">Transmembrane</keyword>
<gene>
    <name evidence="2" type="ORF">SAMN05421508_11342</name>
</gene>
<proteinExistence type="predicted"/>
<keyword evidence="1" id="KW-1133">Transmembrane helix</keyword>
<feature type="transmembrane region" description="Helical" evidence="1">
    <location>
        <begin position="50"/>
        <end position="71"/>
    </location>
</feature>
<dbReference type="EMBL" id="OCNJ01000013">
    <property type="protein sequence ID" value="SOE00571.1"/>
    <property type="molecule type" value="Genomic_DNA"/>
</dbReference>
<keyword evidence="3" id="KW-1185">Reference proteome</keyword>
<evidence type="ECO:0000313" key="3">
    <source>
        <dbReference type="Proteomes" id="UP000219621"/>
    </source>
</evidence>
<organism evidence="2 3">
    <name type="scientific">Caenispirillum bisanense</name>
    <dbReference type="NCBI Taxonomy" id="414052"/>
    <lineage>
        <taxon>Bacteria</taxon>
        <taxon>Pseudomonadati</taxon>
        <taxon>Pseudomonadota</taxon>
        <taxon>Alphaproteobacteria</taxon>
        <taxon>Rhodospirillales</taxon>
        <taxon>Novispirillaceae</taxon>
        <taxon>Caenispirillum</taxon>
    </lineage>
</organism>
<dbReference type="RefSeq" id="WP_097281273.1">
    <property type="nucleotide sequence ID" value="NZ_OCNJ01000013.1"/>
</dbReference>
<dbReference type="Proteomes" id="UP000219621">
    <property type="component" value="Unassembled WGS sequence"/>
</dbReference>
<evidence type="ECO:0000256" key="1">
    <source>
        <dbReference type="SAM" id="Phobius"/>
    </source>
</evidence>